<comment type="caution">
    <text evidence="2">The sequence shown here is derived from an EMBL/GenBank/DDBJ whole genome shotgun (WGS) entry which is preliminary data.</text>
</comment>
<gene>
    <name evidence="2" type="ORF">EYF80_008153</name>
</gene>
<sequence length="132" mass="14574">MKTPGDNEPHCRFNREHCPVYVSLGEATTTERRKMLQETDLQLWSLVLCVSGAKEEREADGGTASVCWLAAASERGACCVRPINTTYPALGDMLNKLTKSGAGQGRWEMRRWSGRKKRATGLDGNAEERSDG</sequence>
<proteinExistence type="predicted"/>
<accession>A0A4Z2IVD5</accession>
<dbReference type="AlphaFoldDB" id="A0A4Z2IVD5"/>
<name>A0A4Z2IVD5_9TELE</name>
<keyword evidence="3" id="KW-1185">Reference proteome</keyword>
<organism evidence="2 3">
    <name type="scientific">Liparis tanakae</name>
    <name type="common">Tanaka's snailfish</name>
    <dbReference type="NCBI Taxonomy" id="230148"/>
    <lineage>
        <taxon>Eukaryota</taxon>
        <taxon>Metazoa</taxon>
        <taxon>Chordata</taxon>
        <taxon>Craniata</taxon>
        <taxon>Vertebrata</taxon>
        <taxon>Euteleostomi</taxon>
        <taxon>Actinopterygii</taxon>
        <taxon>Neopterygii</taxon>
        <taxon>Teleostei</taxon>
        <taxon>Neoteleostei</taxon>
        <taxon>Acanthomorphata</taxon>
        <taxon>Eupercaria</taxon>
        <taxon>Perciformes</taxon>
        <taxon>Cottioidei</taxon>
        <taxon>Cottales</taxon>
        <taxon>Liparidae</taxon>
        <taxon>Liparis</taxon>
    </lineage>
</organism>
<evidence type="ECO:0000313" key="2">
    <source>
        <dbReference type="EMBL" id="TNN81707.1"/>
    </source>
</evidence>
<evidence type="ECO:0000256" key="1">
    <source>
        <dbReference type="SAM" id="MobiDB-lite"/>
    </source>
</evidence>
<protein>
    <submittedName>
        <fullName evidence="2">Uncharacterized protein</fullName>
    </submittedName>
</protein>
<dbReference type="Proteomes" id="UP000314294">
    <property type="component" value="Unassembled WGS sequence"/>
</dbReference>
<evidence type="ECO:0000313" key="3">
    <source>
        <dbReference type="Proteomes" id="UP000314294"/>
    </source>
</evidence>
<feature type="region of interest" description="Disordered" evidence="1">
    <location>
        <begin position="113"/>
        <end position="132"/>
    </location>
</feature>
<reference evidence="2 3" key="1">
    <citation type="submission" date="2019-03" db="EMBL/GenBank/DDBJ databases">
        <title>First draft genome of Liparis tanakae, snailfish: a comprehensive survey of snailfish specific genes.</title>
        <authorList>
            <person name="Kim W."/>
            <person name="Song I."/>
            <person name="Jeong J.-H."/>
            <person name="Kim D."/>
            <person name="Kim S."/>
            <person name="Ryu S."/>
            <person name="Song J.Y."/>
            <person name="Lee S.K."/>
        </authorList>
    </citation>
    <scope>NUCLEOTIDE SEQUENCE [LARGE SCALE GENOMIC DNA]</scope>
    <source>
        <tissue evidence="2">Muscle</tissue>
    </source>
</reference>
<dbReference type="EMBL" id="SRLO01000045">
    <property type="protein sequence ID" value="TNN81707.1"/>
    <property type="molecule type" value="Genomic_DNA"/>
</dbReference>